<accession>A0A7K1SN01</accession>
<evidence type="ECO:0000256" key="4">
    <source>
        <dbReference type="ARBA" id="ARBA00022475"/>
    </source>
</evidence>
<dbReference type="GO" id="GO:1990961">
    <property type="term" value="P:xenobiotic detoxification by transmembrane export across the plasma membrane"/>
    <property type="evidence" value="ECO:0007669"/>
    <property type="project" value="InterPro"/>
</dbReference>
<evidence type="ECO:0000313" key="11">
    <source>
        <dbReference type="Proteomes" id="UP000436006"/>
    </source>
</evidence>
<dbReference type="GO" id="GO:0042910">
    <property type="term" value="F:xenobiotic transmembrane transporter activity"/>
    <property type="evidence" value="ECO:0007669"/>
    <property type="project" value="InterPro"/>
</dbReference>
<evidence type="ECO:0000313" key="10">
    <source>
        <dbReference type="EMBL" id="MVM35053.1"/>
    </source>
</evidence>
<dbReference type="InterPro" id="IPR004812">
    <property type="entry name" value="Efflux_drug-R_Bcr/CmlA"/>
</dbReference>
<dbReference type="GO" id="GO:0005886">
    <property type="term" value="C:plasma membrane"/>
    <property type="evidence" value="ECO:0007669"/>
    <property type="project" value="UniProtKB-SubCell"/>
</dbReference>
<evidence type="ECO:0000256" key="3">
    <source>
        <dbReference type="ARBA" id="ARBA00022448"/>
    </source>
</evidence>
<evidence type="ECO:0000256" key="5">
    <source>
        <dbReference type="ARBA" id="ARBA00022692"/>
    </source>
</evidence>
<dbReference type="Proteomes" id="UP000436006">
    <property type="component" value="Unassembled WGS sequence"/>
</dbReference>
<keyword evidence="11" id="KW-1185">Reference proteome</keyword>
<dbReference type="PANTHER" id="PTHR23502:SF132">
    <property type="entry name" value="POLYAMINE TRANSPORTER 2-RELATED"/>
    <property type="match status" value="1"/>
</dbReference>
<comment type="subcellular location">
    <subcellularLocation>
        <location evidence="1">Cell membrane</location>
        <topology evidence="1">Multi-pass membrane protein</topology>
    </subcellularLocation>
</comment>
<evidence type="ECO:0000256" key="1">
    <source>
        <dbReference type="ARBA" id="ARBA00004651"/>
    </source>
</evidence>
<dbReference type="EMBL" id="WPIN01000020">
    <property type="protein sequence ID" value="MVM35053.1"/>
    <property type="molecule type" value="Genomic_DNA"/>
</dbReference>
<feature type="transmembrane region" description="Helical" evidence="8">
    <location>
        <begin position="163"/>
        <end position="183"/>
    </location>
</feature>
<protein>
    <submittedName>
        <fullName evidence="10">Bcr/CflA family efflux MFS transporter</fullName>
    </submittedName>
</protein>
<proteinExistence type="inferred from homology"/>
<keyword evidence="5 8" id="KW-0812">Transmembrane</keyword>
<dbReference type="SUPFAM" id="SSF103473">
    <property type="entry name" value="MFS general substrate transporter"/>
    <property type="match status" value="1"/>
</dbReference>
<feature type="transmembrane region" description="Helical" evidence="8">
    <location>
        <begin position="133"/>
        <end position="157"/>
    </location>
</feature>
<gene>
    <name evidence="10" type="ORF">GO755_33815</name>
</gene>
<reference evidence="10 11" key="1">
    <citation type="submission" date="2019-12" db="EMBL/GenBank/DDBJ databases">
        <title>Spirosoma sp. HMF4905 genome sequencing and assembly.</title>
        <authorList>
            <person name="Kang H."/>
            <person name="Cha I."/>
            <person name="Kim H."/>
            <person name="Joh K."/>
        </authorList>
    </citation>
    <scope>NUCLEOTIDE SEQUENCE [LARGE SCALE GENOMIC DNA]</scope>
    <source>
        <strain evidence="10 11">HMF4905</strain>
    </source>
</reference>
<evidence type="ECO:0000256" key="7">
    <source>
        <dbReference type="ARBA" id="ARBA00023136"/>
    </source>
</evidence>
<keyword evidence="3" id="KW-0813">Transport</keyword>
<feature type="transmembrane region" description="Helical" evidence="8">
    <location>
        <begin position="343"/>
        <end position="364"/>
    </location>
</feature>
<dbReference type="InterPro" id="IPR020846">
    <property type="entry name" value="MFS_dom"/>
</dbReference>
<keyword evidence="4" id="KW-1003">Cell membrane</keyword>
<dbReference type="Pfam" id="PF07690">
    <property type="entry name" value="MFS_1"/>
    <property type="match status" value="1"/>
</dbReference>
<name>A0A7K1SN01_9BACT</name>
<evidence type="ECO:0000256" key="2">
    <source>
        <dbReference type="ARBA" id="ARBA00006236"/>
    </source>
</evidence>
<organism evidence="10 11">
    <name type="scientific">Spirosoma arboris</name>
    <dbReference type="NCBI Taxonomy" id="2682092"/>
    <lineage>
        <taxon>Bacteria</taxon>
        <taxon>Pseudomonadati</taxon>
        <taxon>Bacteroidota</taxon>
        <taxon>Cytophagia</taxon>
        <taxon>Cytophagales</taxon>
        <taxon>Cytophagaceae</taxon>
        <taxon>Spirosoma</taxon>
    </lineage>
</organism>
<dbReference type="InterPro" id="IPR036259">
    <property type="entry name" value="MFS_trans_sf"/>
</dbReference>
<evidence type="ECO:0000256" key="8">
    <source>
        <dbReference type="SAM" id="Phobius"/>
    </source>
</evidence>
<dbReference type="RefSeq" id="WP_157589871.1">
    <property type="nucleotide sequence ID" value="NZ_WPIN01000020.1"/>
</dbReference>
<comment type="similarity">
    <text evidence="2">Belongs to the major facilitator superfamily. Bcr/CmlA family.</text>
</comment>
<sequence>MENNKRSIVILILGLLAAVCPFSIDMYLPGFPAIARDLHTTVDQVAYSLSSFFIGVCLGQLICGPLLDRFGRKTPLMIGLGLYILASIGCSLSPSVEALIGFRFLQALGACVGMVAPNAMVRDLFPAEENAKVMSLLVLILGVSPILAPTVGSYLIATSGWGIVFTVLAIVAALLLVAVMRWLPESREADAGVSLKLTAMLQGYGQVVKESQFATYAGAGALASAGLFAYLAGSPFIFMKLYGVSEQQYGIIFAMIAAGLIGSSQLNNLLLRTYTSSQLLTAVIAIQFLIGLLLLIGTVSGFLGLYSTIGLLFLFLSCQGFTFPNSAALAMAPFTQRAGSASALLGALQMVCGSIASALVGLFFNGTAVPMTAIMLICCTLGLSALLLGHRRMAYQAKREVAAQQSLEILEKF</sequence>
<dbReference type="PANTHER" id="PTHR23502">
    <property type="entry name" value="MAJOR FACILITATOR SUPERFAMILY"/>
    <property type="match status" value="1"/>
</dbReference>
<feature type="transmembrane region" description="Helical" evidence="8">
    <location>
        <begin position="279"/>
        <end position="303"/>
    </location>
</feature>
<feature type="transmembrane region" description="Helical" evidence="8">
    <location>
        <begin position="249"/>
        <end position="267"/>
    </location>
</feature>
<dbReference type="NCBIfam" id="TIGR00710">
    <property type="entry name" value="efflux_Bcr_CflA"/>
    <property type="match status" value="1"/>
</dbReference>
<comment type="caution">
    <text evidence="10">The sequence shown here is derived from an EMBL/GenBank/DDBJ whole genome shotgun (WGS) entry which is preliminary data.</text>
</comment>
<feature type="transmembrane region" description="Helical" evidence="8">
    <location>
        <begin position="74"/>
        <end position="94"/>
    </location>
</feature>
<feature type="transmembrane region" description="Helical" evidence="8">
    <location>
        <begin position="45"/>
        <end position="67"/>
    </location>
</feature>
<dbReference type="PROSITE" id="PS50850">
    <property type="entry name" value="MFS"/>
    <property type="match status" value="1"/>
</dbReference>
<evidence type="ECO:0000259" key="9">
    <source>
        <dbReference type="PROSITE" id="PS50850"/>
    </source>
</evidence>
<feature type="domain" description="Major facilitator superfamily (MFS) profile" evidence="9">
    <location>
        <begin position="9"/>
        <end position="394"/>
    </location>
</feature>
<dbReference type="InterPro" id="IPR011701">
    <property type="entry name" value="MFS"/>
</dbReference>
<dbReference type="CDD" id="cd17320">
    <property type="entry name" value="MFS_MdfA_MDR_like"/>
    <property type="match status" value="1"/>
</dbReference>
<feature type="transmembrane region" description="Helical" evidence="8">
    <location>
        <begin position="370"/>
        <end position="389"/>
    </location>
</feature>
<feature type="transmembrane region" description="Helical" evidence="8">
    <location>
        <begin position="100"/>
        <end position="121"/>
    </location>
</feature>
<dbReference type="FunFam" id="1.20.1720.10:FF:000005">
    <property type="entry name" value="Bcr/CflA family efflux transporter"/>
    <property type="match status" value="1"/>
</dbReference>
<feature type="transmembrane region" description="Helical" evidence="8">
    <location>
        <begin position="213"/>
        <end position="237"/>
    </location>
</feature>
<dbReference type="Gene3D" id="1.20.1720.10">
    <property type="entry name" value="Multidrug resistance protein D"/>
    <property type="match status" value="1"/>
</dbReference>
<feature type="transmembrane region" description="Helical" evidence="8">
    <location>
        <begin position="309"/>
        <end position="331"/>
    </location>
</feature>
<evidence type="ECO:0000256" key="6">
    <source>
        <dbReference type="ARBA" id="ARBA00022989"/>
    </source>
</evidence>
<dbReference type="AlphaFoldDB" id="A0A7K1SN01"/>
<keyword evidence="7 8" id="KW-0472">Membrane</keyword>
<keyword evidence="6 8" id="KW-1133">Transmembrane helix</keyword>